<dbReference type="Proteomes" id="UP000198253">
    <property type="component" value="Chromosome I"/>
</dbReference>
<sequence length="174" mass="19351">MWRVRPAGVADRGAIEGVIRDRVRWLHRRGLPGSDAVAGALAGQAGTREFPVWVLVDGAEVVGCTSLYDESPAWLWTEEERARPGLFVASTWIHPRYAGQGVGCQLAWWALDHAARAGRVCVRRATVEPALVAYYRDVQGWRIVREVRRRDRAVTALTRRAQAMPGLLIPPYAA</sequence>
<dbReference type="RefSeq" id="WP_420866295.1">
    <property type="nucleotide sequence ID" value="NZ_NGNT01000043.1"/>
</dbReference>
<dbReference type="InParanoid" id="A0A1C4WHF4"/>
<dbReference type="SUPFAM" id="SSF55729">
    <property type="entry name" value="Acyl-CoA N-acyltransferases (Nat)"/>
    <property type="match status" value="1"/>
</dbReference>
<evidence type="ECO:0000313" key="2">
    <source>
        <dbReference type="EMBL" id="SCE95645.1"/>
    </source>
</evidence>
<dbReference type="GO" id="GO:0016747">
    <property type="term" value="F:acyltransferase activity, transferring groups other than amino-acyl groups"/>
    <property type="evidence" value="ECO:0007669"/>
    <property type="project" value="InterPro"/>
</dbReference>
<dbReference type="Pfam" id="PF00583">
    <property type="entry name" value="Acetyltransf_1"/>
    <property type="match status" value="1"/>
</dbReference>
<name>A0A1C4WHF4_MICEC</name>
<feature type="domain" description="N-acetyltransferase" evidence="1">
    <location>
        <begin position="2"/>
        <end position="160"/>
    </location>
</feature>
<dbReference type="CDD" id="cd04301">
    <property type="entry name" value="NAT_SF"/>
    <property type="match status" value="1"/>
</dbReference>
<dbReference type="AlphaFoldDB" id="A0A1C4WHF4"/>
<gene>
    <name evidence="2" type="ORF">GA0070618_2198</name>
</gene>
<organism evidence="2 3">
    <name type="scientific">Micromonospora echinospora</name>
    <name type="common">Micromonospora purpurea</name>
    <dbReference type="NCBI Taxonomy" id="1877"/>
    <lineage>
        <taxon>Bacteria</taxon>
        <taxon>Bacillati</taxon>
        <taxon>Actinomycetota</taxon>
        <taxon>Actinomycetes</taxon>
        <taxon>Micromonosporales</taxon>
        <taxon>Micromonosporaceae</taxon>
        <taxon>Micromonospora</taxon>
    </lineage>
</organism>
<dbReference type="InterPro" id="IPR000182">
    <property type="entry name" value="GNAT_dom"/>
</dbReference>
<proteinExistence type="predicted"/>
<dbReference type="EMBL" id="LT607413">
    <property type="protein sequence ID" value="SCE95645.1"/>
    <property type="molecule type" value="Genomic_DNA"/>
</dbReference>
<reference evidence="3" key="1">
    <citation type="submission" date="2016-06" db="EMBL/GenBank/DDBJ databases">
        <authorList>
            <person name="Varghese N."/>
            <person name="Submissions Spin"/>
        </authorList>
    </citation>
    <scope>NUCLEOTIDE SEQUENCE [LARGE SCALE GENOMIC DNA]</scope>
    <source>
        <strain evidence="3">DSM 43816</strain>
    </source>
</reference>
<evidence type="ECO:0000259" key="1">
    <source>
        <dbReference type="PROSITE" id="PS51186"/>
    </source>
</evidence>
<accession>A0A1C4WHF4</accession>
<dbReference type="PROSITE" id="PS51186">
    <property type="entry name" value="GNAT"/>
    <property type="match status" value="1"/>
</dbReference>
<dbReference type="InterPro" id="IPR016181">
    <property type="entry name" value="Acyl_CoA_acyltransferase"/>
</dbReference>
<protein>
    <submittedName>
        <fullName evidence="2">Acetyltransferase (GNAT) family protein</fullName>
    </submittedName>
</protein>
<dbReference type="Gene3D" id="3.40.630.30">
    <property type="match status" value="1"/>
</dbReference>
<keyword evidence="3" id="KW-1185">Reference proteome</keyword>
<evidence type="ECO:0000313" key="3">
    <source>
        <dbReference type="Proteomes" id="UP000198253"/>
    </source>
</evidence>
<keyword evidence="2" id="KW-0808">Transferase</keyword>